<reference evidence="1 2" key="1">
    <citation type="journal article" date="2018" name="Mol. Plant">
        <title>The genome of Artemisia annua provides insight into the evolution of Asteraceae family and artemisinin biosynthesis.</title>
        <authorList>
            <person name="Shen Q."/>
            <person name="Zhang L."/>
            <person name="Liao Z."/>
            <person name="Wang S."/>
            <person name="Yan T."/>
            <person name="Shi P."/>
            <person name="Liu M."/>
            <person name="Fu X."/>
            <person name="Pan Q."/>
            <person name="Wang Y."/>
            <person name="Lv Z."/>
            <person name="Lu X."/>
            <person name="Zhang F."/>
            <person name="Jiang W."/>
            <person name="Ma Y."/>
            <person name="Chen M."/>
            <person name="Hao X."/>
            <person name="Li L."/>
            <person name="Tang Y."/>
            <person name="Lv G."/>
            <person name="Zhou Y."/>
            <person name="Sun X."/>
            <person name="Brodelius P.E."/>
            <person name="Rose J.K.C."/>
            <person name="Tang K."/>
        </authorList>
    </citation>
    <scope>NUCLEOTIDE SEQUENCE [LARGE SCALE GENOMIC DNA]</scope>
    <source>
        <strain evidence="2">cv. Huhao1</strain>
        <tissue evidence="1">Leaf</tissue>
    </source>
</reference>
<keyword evidence="2" id="KW-1185">Reference proteome</keyword>
<dbReference type="Proteomes" id="UP000245207">
    <property type="component" value="Unassembled WGS sequence"/>
</dbReference>
<dbReference type="EMBL" id="PKPP01009879">
    <property type="protein sequence ID" value="PWA47283.1"/>
    <property type="molecule type" value="Genomic_DNA"/>
</dbReference>
<organism evidence="1 2">
    <name type="scientific">Artemisia annua</name>
    <name type="common">Sweet wormwood</name>
    <dbReference type="NCBI Taxonomy" id="35608"/>
    <lineage>
        <taxon>Eukaryota</taxon>
        <taxon>Viridiplantae</taxon>
        <taxon>Streptophyta</taxon>
        <taxon>Embryophyta</taxon>
        <taxon>Tracheophyta</taxon>
        <taxon>Spermatophyta</taxon>
        <taxon>Magnoliopsida</taxon>
        <taxon>eudicotyledons</taxon>
        <taxon>Gunneridae</taxon>
        <taxon>Pentapetalae</taxon>
        <taxon>asterids</taxon>
        <taxon>campanulids</taxon>
        <taxon>Asterales</taxon>
        <taxon>Asteraceae</taxon>
        <taxon>Asteroideae</taxon>
        <taxon>Anthemideae</taxon>
        <taxon>Artemisiinae</taxon>
        <taxon>Artemisia</taxon>
    </lineage>
</organism>
<gene>
    <name evidence="1" type="ORF">CTI12_AA499170</name>
</gene>
<sequence length="104" mass="11481">MELHRAELGLFEVSRHSRSGQVTTNKKFQDLPRAEVKSTIDECGEAILKVLVITGDFCSKIGLLYEAEELRGKSFTMGEVVAVTLDGVNEAYLESLLKLFSSVS</sequence>
<proteinExistence type="predicted"/>
<comment type="caution">
    <text evidence="1">The sequence shown here is derived from an EMBL/GenBank/DDBJ whole genome shotgun (WGS) entry which is preliminary data.</text>
</comment>
<accession>A0A2U1LE72</accession>
<evidence type="ECO:0000313" key="2">
    <source>
        <dbReference type="Proteomes" id="UP000245207"/>
    </source>
</evidence>
<evidence type="ECO:0000313" key="1">
    <source>
        <dbReference type="EMBL" id="PWA47283.1"/>
    </source>
</evidence>
<name>A0A2U1LE72_ARTAN</name>
<protein>
    <submittedName>
        <fullName evidence="1">Uncharacterized protein</fullName>
    </submittedName>
</protein>
<dbReference type="AlphaFoldDB" id="A0A2U1LE72"/>